<evidence type="ECO:0000256" key="3">
    <source>
        <dbReference type="ARBA" id="ARBA00023015"/>
    </source>
</evidence>
<dbReference type="InterPro" id="IPR036864">
    <property type="entry name" value="Zn2-C6_fun-type_DNA-bd_sf"/>
</dbReference>
<dbReference type="GO" id="GO:0006351">
    <property type="term" value="P:DNA-templated transcription"/>
    <property type="evidence" value="ECO:0007669"/>
    <property type="project" value="InterPro"/>
</dbReference>
<dbReference type="PANTHER" id="PTHR46910:SF37">
    <property type="entry name" value="ZN(II)2CYS6 TRANSCRIPTION FACTOR (EUROFUNG)"/>
    <property type="match status" value="1"/>
</dbReference>
<accession>A0A017SGM2</accession>
<feature type="domain" description="Zn(2)-C6 fungal-type" evidence="8">
    <location>
        <begin position="11"/>
        <end position="41"/>
    </location>
</feature>
<dbReference type="HOGENOM" id="CLU_040432_0_0_1"/>
<evidence type="ECO:0000256" key="2">
    <source>
        <dbReference type="ARBA" id="ARBA00022723"/>
    </source>
</evidence>
<gene>
    <name evidence="9" type="ORF">EURHEDRAFT_412252</name>
</gene>
<sequence>MNSRRPSKQVSCSRCQSKKIRCNRVDPRCDKCEASGAECIYLSRKPRAKKRSHVTEAYNHNILLGILRRLERLEDHCRLDRDAEDTRDAYPSSMSVFSGDSDITGPNNDESHTPATRGVVAAVLSRINDQESRSFICSNVFNHLAHVKSRFFENERCIEAIDAAMTEMDRVQDTHAEGQPASGISKELAKKWIHQYYNGYEFEGFRVPLEENFVMAIPDLLEISHVQLDYASQIIYYNVLLQGLMLSIDDCPGRGGIVQYLYNTSMTLVDGWLDNVKNTPADLYAAILMLSMMLEGCNSELSWKLFGQACAIARALGYFSVDETPNRQTFNPTEGDTEVEKNRKRFEFWHLLRTDCLFRLSFGKPACIPEGSWTVNLPDPSINGVENEATRFIQIHFLASMRLNLVALKYLELVDSKPNPNTEEYDKIIDNLTAEVQSLMSDWNTEELSSTTTNHIDTWFCMDVLFSSYQMLIIFYQSKKCNQGSDELPRHTVDIARKSLQTFQSLLVSAHKHAHFGISLILLHQFVPFFILCLNIIGSPERGSAEADIALVVWTSDTVKKAAKERGDLRPIMTLMAAMALACQRAKSGGN</sequence>
<evidence type="ECO:0000313" key="10">
    <source>
        <dbReference type="Proteomes" id="UP000019804"/>
    </source>
</evidence>
<dbReference type="GO" id="GO:0005634">
    <property type="term" value="C:nucleus"/>
    <property type="evidence" value="ECO:0007669"/>
    <property type="project" value="UniProtKB-SubCell"/>
</dbReference>
<keyword evidence="5" id="KW-0804">Transcription</keyword>
<comment type="subcellular location">
    <subcellularLocation>
        <location evidence="1">Nucleus</location>
    </subcellularLocation>
</comment>
<organism evidence="9 10">
    <name type="scientific">Aspergillus ruber (strain CBS 135680)</name>
    <dbReference type="NCBI Taxonomy" id="1388766"/>
    <lineage>
        <taxon>Eukaryota</taxon>
        <taxon>Fungi</taxon>
        <taxon>Dikarya</taxon>
        <taxon>Ascomycota</taxon>
        <taxon>Pezizomycotina</taxon>
        <taxon>Eurotiomycetes</taxon>
        <taxon>Eurotiomycetidae</taxon>
        <taxon>Eurotiales</taxon>
        <taxon>Aspergillaceae</taxon>
        <taxon>Aspergillus</taxon>
        <taxon>Aspergillus subgen. Aspergillus</taxon>
    </lineage>
</organism>
<dbReference type="GO" id="GO:0008270">
    <property type="term" value="F:zinc ion binding"/>
    <property type="evidence" value="ECO:0007669"/>
    <property type="project" value="InterPro"/>
</dbReference>
<dbReference type="RefSeq" id="XP_040639128.1">
    <property type="nucleotide sequence ID" value="XM_040781862.1"/>
</dbReference>
<dbReference type="GO" id="GO:0000981">
    <property type="term" value="F:DNA-binding transcription factor activity, RNA polymerase II-specific"/>
    <property type="evidence" value="ECO:0007669"/>
    <property type="project" value="InterPro"/>
</dbReference>
<evidence type="ECO:0000313" key="9">
    <source>
        <dbReference type="EMBL" id="EYE95440.1"/>
    </source>
</evidence>
<dbReference type="Gene3D" id="4.10.240.10">
    <property type="entry name" value="Zn(2)-C6 fungal-type DNA-binding domain"/>
    <property type="match status" value="1"/>
</dbReference>
<evidence type="ECO:0000256" key="7">
    <source>
        <dbReference type="SAM" id="MobiDB-lite"/>
    </source>
</evidence>
<dbReference type="PANTHER" id="PTHR46910">
    <property type="entry name" value="TRANSCRIPTION FACTOR PDR1"/>
    <property type="match status" value="1"/>
</dbReference>
<keyword evidence="10" id="KW-1185">Reference proteome</keyword>
<dbReference type="Proteomes" id="UP000019804">
    <property type="component" value="Unassembled WGS sequence"/>
</dbReference>
<keyword evidence="4" id="KW-0238">DNA-binding</keyword>
<keyword evidence="3" id="KW-0805">Transcription regulation</keyword>
<protein>
    <submittedName>
        <fullName evidence="9">Fungal-specific transcription factor</fullName>
    </submittedName>
</protein>
<evidence type="ECO:0000256" key="4">
    <source>
        <dbReference type="ARBA" id="ARBA00023125"/>
    </source>
</evidence>
<evidence type="ECO:0000259" key="8">
    <source>
        <dbReference type="PROSITE" id="PS50048"/>
    </source>
</evidence>
<evidence type="ECO:0000256" key="6">
    <source>
        <dbReference type="ARBA" id="ARBA00023242"/>
    </source>
</evidence>
<evidence type="ECO:0000256" key="1">
    <source>
        <dbReference type="ARBA" id="ARBA00004123"/>
    </source>
</evidence>
<dbReference type="SUPFAM" id="SSF57701">
    <property type="entry name" value="Zn2/Cys6 DNA-binding domain"/>
    <property type="match status" value="1"/>
</dbReference>
<dbReference type="SMART" id="SM00066">
    <property type="entry name" value="GAL4"/>
    <property type="match status" value="1"/>
</dbReference>
<name>A0A017SGM2_ASPRC</name>
<dbReference type="InterPro" id="IPR050987">
    <property type="entry name" value="AtrR-like"/>
</dbReference>
<dbReference type="GeneID" id="63696986"/>
<dbReference type="PROSITE" id="PS50048">
    <property type="entry name" value="ZN2_CY6_FUNGAL_2"/>
    <property type="match status" value="1"/>
</dbReference>
<dbReference type="EMBL" id="KK088422">
    <property type="protein sequence ID" value="EYE95440.1"/>
    <property type="molecule type" value="Genomic_DNA"/>
</dbReference>
<feature type="region of interest" description="Disordered" evidence="7">
    <location>
        <begin position="88"/>
        <end position="114"/>
    </location>
</feature>
<dbReference type="SMART" id="SM00906">
    <property type="entry name" value="Fungal_trans"/>
    <property type="match status" value="1"/>
</dbReference>
<reference evidence="10" key="1">
    <citation type="journal article" date="2014" name="Nat. Commun.">
        <title>Genomic adaptations of the halophilic Dead Sea filamentous fungus Eurotium rubrum.</title>
        <authorList>
            <person name="Kis-Papo T."/>
            <person name="Weig A.R."/>
            <person name="Riley R."/>
            <person name="Persoh D."/>
            <person name="Salamov A."/>
            <person name="Sun H."/>
            <person name="Lipzen A."/>
            <person name="Wasser S.P."/>
            <person name="Rambold G."/>
            <person name="Grigoriev I.V."/>
            <person name="Nevo E."/>
        </authorList>
    </citation>
    <scope>NUCLEOTIDE SEQUENCE [LARGE SCALE GENOMIC DNA]</scope>
    <source>
        <strain evidence="10">CBS 135680</strain>
    </source>
</reference>
<dbReference type="InterPro" id="IPR001138">
    <property type="entry name" value="Zn2Cys6_DnaBD"/>
</dbReference>
<keyword evidence="2" id="KW-0479">Metal-binding</keyword>
<dbReference type="AlphaFoldDB" id="A0A017SGM2"/>
<proteinExistence type="predicted"/>
<evidence type="ECO:0000256" key="5">
    <source>
        <dbReference type="ARBA" id="ARBA00023163"/>
    </source>
</evidence>
<dbReference type="CDD" id="cd00067">
    <property type="entry name" value="GAL4"/>
    <property type="match status" value="1"/>
</dbReference>
<dbReference type="Pfam" id="PF00172">
    <property type="entry name" value="Zn_clus"/>
    <property type="match status" value="1"/>
</dbReference>
<keyword evidence="6" id="KW-0539">Nucleus</keyword>
<dbReference type="CDD" id="cd12148">
    <property type="entry name" value="fungal_TF_MHR"/>
    <property type="match status" value="1"/>
</dbReference>
<dbReference type="InterPro" id="IPR007219">
    <property type="entry name" value="XnlR_reg_dom"/>
</dbReference>
<dbReference type="OrthoDB" id="2740448at2759"/>
<dbReference type="GO" id="GO:0003677">
    <property type="term" value="F:DNA binding"/>
    <property type="evidence" value="ECO:0007669"/>
    <property type="project" value="UniProtKB-KW"/>
</dbReference>